<feature type="region of interest" description="Disordered" evidence="5">
    <location>
        <begin position="297"/>
        <end position="322"/>
    </location>
</feature>
<dbReference type="GeneID" id="95551394"/>
<dbReference type="GO" id="GO:0003700">
    <property type="term" value="F:DNA-binding transcription factor activity"/>
    <property type="evidence" value="ECO:0007669"/>
    <property type="project" value="InterPro"/>
</dbReference>
<comment type="similarity">
    <text evidence="1">Belongs to the LysR transcriptional regulatory family.</text>
</comment>
<dbReference type="Pfam" id="PF00126">
    <property type="entry name" value="HTH_1"/>
    <property type="match status" value="1"/>
</dbReference>
<evidence type="ECO:0000256" key="2">
    <source>
        <dbReference type="ARBA" id="ARBA00023015"/>
    </source>
</evidence>
<dbReference type="PANTHER" id="PTHR30537:SF5">
    <property type="entry name" value="HTH-TYPE TRANSCRIPTIONAL ACTIVATOR TTDR-RELATED"/>
    <property type="match status" value="1"/>
</dbReference>
<feature type="domain" description="HTH lysR-type" evidence="6">
    <location>
        <begin position="1"/>
        <end position="59"/>
    </location>
</feature>
<evidence type="ECO:0000313" key="7">
    <source>
        <dbReference type="EMBL" id="SMF23157.1"/>
    </source>
</evidence>
<dbReference type="PROSITE" id="PS50931">
    <property type="entry name" value="HTH_LYSR"/>
    <property type="match status" value="1"/>
</dbReference>
<reference evidence="8" key="1">
    <citation type="submission" date="2017-04" db="EMBL/GenBank/DDBJ databases">
        <authorList>
            <person name="Varghese N."/>
            <person name="Submissions S."/>
        </authorList>
    </citation>
    <scope>NUCLEOTIDE SEQUENCE [LARGE SCALE GENOMIC DNA]</scope>
    <source>
        <strain evidence="8">Ballard 720</strain>
    </source>
</reference>
<dbReference type="CDD" id="cd08422">
    <property type="entry name" value="PBP2_CrgA_like"/>
    <property type="match status" value="1"/>
</dbReference>
<name>A0A1X7DWJ3_TRICW</name>
<protein>
    <submittedName>
        <fullName evidence="7">Transcriptional regulator, LysR family</fullName>
    </submittedName>
</protein>
<dbReference type="InterPro" id="IPR036388">
    <property type="entry name" value="WH-like_DNA-bd_sf"/>
</dbReference>
<evidence type="ECO:0000313" key="8">
    <source>
        <dbReference type="Proteomes" id="UP000192911"/>
    </source>
</evidence>
<keyword evidence="3" id="KW-0238">DNA-binding</keyword>
<dbReference type="OrthoDB" id="9026421at2"/>
<evidence type="ECO:0000256" key="5">
    <source>
        <dbReference type="SAM" id="MobiDB-lite"/>
    </source>
</evidence>
<evidence type="ECO:0000256" key="3">
    <source>
        <dbReference type="ARBA" id="ARBA00023125"/>
    </source>
</evidence>
<dbReference type="Gene3D" id="1.10.10.10">
    <property type="entry name" value="Winged helix-like DNA-binding domain superfamily/Winged helix DNA-binding domain"/>
    <property type="match status" value="1"/>
</dbReference>
<evidence type="ECO:0000256" key="1">
    <source>
        <dbReference type="ARBA" id="ARBA00009437"/>
    </source>
</evidence>
<keyword evidence="4" id="KW-0804">Transcription</keyword>
<dbReference type="InterPro" id="IPR036390">
    <property type="entry name" value="WH_DNA-bd_sf"/>
</dbReference>
<dbReference type="InterPro" id="IPR058163">
    <property type="entry name" value="LysR-type_TF_proteobact-type"/>
</dbReference>
<dbReference type="RefSeq" id="WP_085226792.1">
    <property type="nucleotide sequence ID" value="NZ_BSQD01000005.1"/>
</dbReference>
<dbReference type="InterPro" id="IPR000847">
    <property type="entry name" value="LysR_HTH_N"/>
</dbReference>
<organism evidence="7 8">
    <name type="scientific">Trinickia caryophylli</name>
    <name type="common">Paraburkholderia caryophylli</name>
    <dbReference type="NCBI Taxonomy" id="28094"/>
    <lineage>
        <taxon>Bacteria</taxon>
        <taxon>Pseudomonadati</taxon>
        <taxon>Pseudomonadota</taxon>
        <taxon>Betaproteobacteria</taxon>
        <taxon>Burkholderiales</taxon>
        <taxon>Burkholderiaceae</taxon>
        <taxon>Trinickia</taxon>
    </lineage>
</organism>
<dbReference type="GO" id="GO:0043565">
    <property type="term" value="F:sequence-specific DNA binding"/>
    <property type="evidence" value="ECO:0007669"/>
    <property type="project" value="TreeGrafter"/>
</dbReference>
<dbReference type="Gene3D" id="3.40.190.290">
    <property type="match status" value="1"/>
</dbReference>
<dbReference type="InterPro" id="IPR005119">
    <property type="entry name" value="LysR_subst-bd"/>
</dbReference>
<dbReference type="SUPFAM" id="SSF46785">
    <property type="entry name" value="Winged helix' DNA-binding domain"/>
    <property type="match status" value="1"/>
</dbReference>
<dbReference type="GO" id="GO:0006351">
    <property type="term" value="P:DNA-templated transcription"/>
    <property type="evidence" value="ECO:0007669"/>
    <property type="project" value="TreeGrafter"/>
</dbReference>
<keyword evidence="8" id="KW-1185">Reference proteome</keyword>
<evidence type="ECO:0000256" key="4">
    <source>
        <dbReference type="ARBA" id="ARBA00023163"/>
    </source>
</evidence>
<keyword evidence="2" id="KW-0805">Transcription regulation</keyword>
<dbReference type="SUPFAM" id="SSF53850">
    <property type="entry name" value="Periplasmic binding protein-like II"/>
    <property type="match status" value="1"/>
</dbReference>
<dbReference type="PANTHER" id="PTHR30537">
    <property type="entry name" value="HTH-TYPE TRANSCRIPTIONAL REGULATOR"/>
    <property type="match status" value="1"/>
</dbReference>
<dbReference type="Pfam" id="PF03466">
    <property type="entry name" value="LysR_substrate"/>
    <property type="match status" value="1"/>
</dbReference>
<dbReference type="Proteomes" id="UP000192911">
    <property type="component" value="Unassembled WGS sequence"/>
</dbReference>
<dbReference type="EMBL" id="FXAH01000004">
    <property type="protein sequence ID" value="SMF23157.1"/>
    <property type="molecule type" value="Genomic_DNA"/>
</dbReference>
<sequence>MDRLTGMGVFVAAVDEGSLAAAARRFGLSPAMAGKYVSAIEAGLNARLLQRTTRRLSLTDVGQIYYERCKRILEAFEEANREASDAQGTARGTVRIAAPVTFGAMHLGNVLAQYLEAHPHVNVEVLLSDRYVDLLETGVDVAVRIGRLPDSGLIARRLAPCRMVVCASPEYLRRHGTPRTPEDLRHAPRLVFSEAVSAGDWTLIDAAGRKHVIDGPSRMAANNTQMLVAAALAGVGVAYGPTFVFGEQISPGRLVELLPDYRASELAIHAVYPSTRHVPVKVRNLIDHLVAAFGNEPPWDRTMNRKKTTRRRANGEPQRRSA</sequence>
<dbReference type="FunFam" id="3.40.190.290:FF:000001">
    <property type="entry name" value="Transcriptional regulator, LysR family"/>
    <property type="match status" value="1"/>
</dbReference>
<accession>A0A1X7DWJ3</accession>
<proteinExistence type="inferred from homology"/>
<dbReference type="STRING" id="28094.SAMN06295900_104157"/>
<feature type="compositionally biased region" description="Basic and acidic residues" evidence="5">
    <location>
        <begin position="313"/>
        <end position="322"/>
    </location>
</feature>
<gene>
    <name evidence="7" type="ORF">SAMN06295900_104157</name>
</gene>
<dbReference type="FunFam" id="1.10.10.10:FF:000001">
    <property type="entry name" value="LysR family transcriptional regulator"/>
    <property type="match status" value="1"/>
</dbReference>
<dbReference type="AlphaFoldDB" id="A0A1X7DWJ3"/>
<evidence type="ECO:0000259" key="6">
    <source>
        <dbReference type="PROSITE" id="PS50931"/>
    </source>
</evidence>